<sequence length="87" mass="10600">MFRTSDTSTDVRKAFYIEREIFVTKKSLKVQDSSASIIQQKTSQSGYRCYWTRYLDHYDDYCNNNNNIKIFNFLWRCLNHYDDYEVP</sequence>
<name>A0AAD1S7A7_PELCU</name>
<dbReference type="AlphaFoldDB" id="A0AAD1S7A7"/>
<gene>
    <name evidence="1" type="ORF">PECUL_23A005460</name>
</gene>
<dbReference type="Proteomes" id="UP001295444">
    <property type="component" value="Chromosome 05"/>
</dbReference>
<protein>
    <submittedName>
        <fullName evidence="1">Uncharacterized protein</fullName>
    </submittedName>
</protein>
<evidence type="ECO:0000313" key="1">
    <source>
        <dbReference type="EMBL" id="CAH2292876.1"/>
    </source>
</evidence>
<proteinExistence type="predicted"/>
<accession>A0AAD1S7A7</accession>
<organism evidence="1 2">
    <name type="scientific">Pelobates cultripes</name>
    <name type="common">Western spadefoot toad</name>
    <dbReference type="NCBI Taxonomy" id="61616"/>
    <lineage>
        <taxon>Eukaryota</taxon>
        <taxon>Metazoa</taxon>
        <taxon>Chordata</taxon>
        <taxon>Craniata</taxon>
        <taxon>Vertebrata</taxon>
        <taxon>Euteleostomi</taxon>
        <taxon>Amphibia</taxon>
        <taxon>Batrachia</taxon>
        <taxon>Anura</taxon>
        <taxon>Pelobatoidea</taxon>
        <taxon>Pelobatidae</taxon>
        <taxon>Pelobates</taxon>
    </lineage>
</organism>
<evidence type="ECO:0000313" key="2">
    <source>
        <dbReference type="Proteomes" id="UP001295444"/>
    </source>
</evidence>
<reference evidence="1" key="1">
    <citation type="submission" date="2022-03" db="EMBL/GenBank/DDBJ databases">
        <authorList>
            <person name="Alioto T."/>
            <person name="Alioto T."/>
            <person name="Gomez Garrido J."/>
        </authorList>
    </citation>
    <scope>NUCLEOTIDE SEQUENCE</scope>
</reference>
<keyword evidence="2" id="KW-1185">Reference proteome</keyword>
<dbReference type="EMBL" id="OW240916">
    <property type="protein sequence ID" value="CAH2292876.1"/>
    <property type="molecule type" value="Genomic_DNA"/>
</dbReference>